<keyword evidence="6" id="KW-0479">Metal-binding</keyword>
<dbReference type="EMBL" id="JABTTY010000001">
    <property type="protein sequence ID" value="MBE7525120.1"/>
    <property type="molecule type" value="Genomic_DNA"/>
</dbReference>
<proteinExistence type="inferred from homology"/>
<dbReference type="Proteomes" id="UP000710385">
    <property type="component" value="Unassembled WGS sequence"/>
</dbReference>
<dbReference type="InterPro" id="IPR027417">
    <property type="entry name" value="P-loop_NTPase"/>
</dbReference>
<keyword evidence="8" id="KW-0067">ATP-binding</keyword>
<dbReference type="AlphaFoldDB" id="A0A928TUH8"/>
<comment type="subcellular location">
    <subcellularLocation>
        <location evidence="1">Cytoplasm</location>
    </subcellularLocation>
</comment>
<comment type="caution">
    <text evidence="11">The sequence shown here is derived from an EMBL/GenBank/DDBJ whole genome shotgun (WGS) entry which is preliminary data.</text>
</comment>
<dbReference type="PANTHER" id="PTHR33540:SF2">
    <property type="entry name" value="TRNA THREONYLCARBAMOYLADENOSINE BIOSYNTHESIS PROTEIN TSAE"/>
    <property type="match status" value="1"/>
</dbReference>
<dbReference type="PANTHER" id="PTHR33540">
    <property type="entry name" value="TRNA THREONYLCARBAMOYLADENOSINE BIOSYNTHESIS PROTEIN TSAE"/>
    <property type="match status" value="1"/>
</dbReference>
<keyword evidence="7" id="KW-0547">Nucleotide-binding</keyword>
<dbReference type="Gene3D" id="3.40.50.300">
    <property type="entry name" value="P-loop containing nucleotide triphosphate hydrolases"/>
    <property type="match status" value="1"/>
</dbReference>
<evidence type="ECO:0000256" key="9">
    <source>
        <dbReference type="ARBA" id="ARBA00022842"/>
    </source>
</evidence>
<evidence type="ECO:0000313" key="12">
    <source>
        <dbReference type="Proteomes" id="UP000710385"/>
    </source>
</evidence>
<dbReference type="GO" id="GO:0005737">
    <property type="term" value="C:cytoplasm"/>
    <property type="evidence" value="ECO:0007669"/>
    <property type="project" value="UniProtKB-SubCell"/>
</dbReference>
<evidence type="ECO:0000256" key="10">
    <source>
        <dbReference type="ARBA" id="ARBA00032441"/>
    </source>
</evidence>
<sequence length="146" mass="16681">MPPQSIKKTWDIKSPSGWRRIATYVASRLHDGDILAISGPLGAGKTTFVQALAKELGAKRMPKSPTFAMLRAYDIARGRLLHVDAYRIEDERDLLPLDLEDELLEPGSMLAIEWPEHIPRWLEQRRHSRLAIRLLPQGRRAIFQHA</sequence>
<evidence type="ECO:0000256" key="1">
    <source>
        <dbReference type="ARBA" id="ARBA00004496"/>
    </source>
</evidence>
<evidence type="ECO:0000256" key="8">
    <source>
        <dbReference type="ARBA" id="ARBA00022840"/>
    </source>
</evidence>
<dbReference type="GO" id="GO:0046872">
    <property type="term" value="F:metal ion binding"/>
    <property type="evidence" value="ECO:0007669"/>
    <property type="project" value="UniProtKB-KW"/>
</dbReference>
<evidence type="ECO:0000313" key="11">
    <source>
        <dbReference type="EMBL" id="MBE7525120.1"/>
    </source>
</evidence>
<gene>
    <name evidence="11" type="primary">tsaE</name>
    <name evidence="11" type="ORF">HS096_01870</name>
</gene>
<dbReference type="Pfam" id="PF02367">
    <property type="entry name" value="TsaE"/>
    <property type="match status" value="1"/>
</dbReference>
<keyword evidence="5" id="KW-0819">tRNA processing</keyword>
<accession>A0A928TUH8</accession>
<keyword evidence="9" id="KW-0460">Magnesium</keyword>
<protein>
    <recommendedName>
        <fullName evidence="3">tRNA threonylcarbamoyladenosine biosynthesis protein TsaE</fullName>
    </recommendedName>
    <alternativeName>
        <fullName evidence="10">t(6)A37 threonylcarbamoyladenosine biosynthesis protein TsaE</fullName>
    </alternativeName>
</protein>
<dbReference type="SUPFAM" id="SSF52540">
    <property type="entry name" value="P-loop containing nucleoside triphosphate hydrolases"/>
    <property type="match status" value="1"/>
</dbReference>
<evidence type="ECO:0000256" key="6">
    <source>
        <dbReference type="ARBA" id="ARBA00022723"/>
    </source>
</evidence>
<dbReference type="GO" id="GO:0002949">
    <property type="term" value="P:tRNA threonylcarbamoyladenosine modification"/>
    <property type="evidence" value="ECO:0007669"/>
    <property type="project" value="InterPro"/>
</dbReference>
<evidence type="ECO:0000256" key="5">
    <source>
        <dbReference type="ARBA" id="ARBA00022694"/>
    </source>
</evidence>
<organism evidence="11 12">
    <name type="scientific">candidate division WWE3 bacterium</name>
    <dbReference type="NCBI Taxonomy" id="2053526"/>
    <lineage>
        <taxon>Bacteria</taxon>
        <taxon>Katanobacteria</taxon>
    </lineage>
</organism>
<dbReference type="InterPro" id="IPR003442">
    <property type="entry name" value="T6A_TsaE"/>
</dbReference>
<evidence type="ECO:0000256" key="2">
    <source>
        <dbReference type="ARBA" id="ARBA00007599"/>
    </source>
</evidence>
<evidence type="ECO:0000256" key="7">
    <source>
        <dbReference type="ARBA" id="ARBA00022741"/>
    </source>
</evidence>
<keyword evidence="4" id="KW-0963">Cytoplasm</keyword>
<reference evidence="11" key="1">
    <citation type="submission" date="2020-05" db="EMBL/GenBank/DDBJ databases">
        <title>High-Quality Genomes of Partial-Nitritation/Anammox System by Hierarchical Clustering Based Hybrid Assembly.</title>
        <authorList>
            <person name="Liu L."/>
            <person name="Wang Y."/>
            <person name="Che Y."/>
            <person name="Chen Y."/>
            <person name="Xia Y."/>
            <person name="Luo R."/>
            <person name="Cheng S.H."/>
            <person name="Zheng C."/>
            <person name="Zhang T."/>
        </authorList>
    </citation>
    <scope>NUCLEOTIDE SEQUENCE</scope>
    <source>
        <strain evidence="11">H1_PAT1</strain>
    </source>
</reference>
<evidence type="ECO:0000256" key="3">
    <source>
        <dbReference type="ARBA" id="ARBA00019010"/>
    </source>
</evidence>
<dbReference type="GO" id="GO:0005524">
    <property type="term" value="F:ATP binding"/>
    <property type="evidence" value="ECO:0007669"/>
    <property type="project" value="UniProtKB-KW"/>
</dbReference>
<evidence type="ECO:0000256" key="4">
    <source>
        <dbReference type="ARBA" id="ARBA00022490"/>
    </source>
</evidence>
<dbReference type="NCBIfam" id="TIGR00150">
    <property type="entry name" value="T6A_YjeE"/>
    <property type="match status" value="1"/>
</dbReference>
<comment type="similarity">
    <text evidence="2">Belongs to the TsaE family.</text>
</comment>
<name>A0A928TUH8_UNCKA</name>